<evidence type="ECO:0000313" key="15">
    <source>
        <dbReference type="EMBL" id="OTG14472.1"/>
    </source>
</evidence>
<accession>A0A251TV70</accession>
<evidence type="ECO:0000256" key="8">
    <source>
        <dbReference type="PROSITE-ProRule" id="PRU00076"/>
    </source>
</evidence>
<keyword evidence="16" id="KW-1185">Reference proteome</keyword>
<dbReference type="InterPro" id="IPR000742">
    <property type="entry name" value="EGF"/>
</dbReference>
<evidence type="ECO:0000313" key="16">
    <source>
        <dbReference type="Proteomes" id="UP000215914"/>
    </source>
</evidence>
<comment type="caution">
    <text evidence="8">Lacks conserved residue(s) required for the propagation of feature annotation.</text>
</comment>
<keyword evidence="9" id="KW-0812">Transmembrane</keyword>
<dbReference type="PANTHER" id="PTHR32444:SF232">
    <property type="entry name" value="S-LOCUS GLYCOPROTEIN"/>
    <property type="match status" value="1"/>
</dbReference>
<dbReference type="EMBL" id="CM007898">
    <property type="protein sequence ID" value="OTG14472.1"/>
    <property type="molecule type" value="Genomic_DNA"/>
</dbReference>
<feature type="transmembrane region" description="Helical" evidence="9">
    <location>
        <begin position="444"/>
        <end position="466"/>
    </location>
</feature>
<comment type="catalytic activity">
    <reaction evidence="6">
        <text>L-threonyl-[protein] + ATP = O-phospho-L-threonyl-[protein] + ADP + H(+)</text>
        <dbReference type="Rhea" id="RHEA:46608"/>
        <dbReference type="Rhea" id="RHEA-COMP:11060"/>
        <dbReference type="Rhea" id="RHEA-COMP:11605"/>
        <dbReference type="ChEBI" id="CHEBI:15378"/>
        <dbReference type="ChEBI" id="CHEBI:30013"/>
        <dbReference type="ChEBI" id="CHEBI:30616"/>
        <dbReference type="ChEBI" id="CHEBI:61977"/>
        <dbReference type="ChEBI" id="CHEBI:456216"/>
        <dbReference type="EC" id="2.7.11.1"/>
    </reaction>
</comment>
<dbReference type="GO" id="GO:0048544">
    <property type="term" value="P:recognition of pollen"/>
    <property type="evidence" value="ECO:0007669"/>
    <property type="project" value="InterPro"/>
</dbReference>
<dbReference type="Proteomes" id="UP000215914">
    <property type="component" value="Chromosome 9"/>
</dbReference>
<dbReference type="FunFam" id="2.90.10.10:FF:000005">
    <property type="entry name" value="G-type lectin S-receptor-like serine/threonine-protein kinase"/>
    <property type="match status" value="1"/>
</dbReference>
<evidence type="ECO:0000256" key="1">
    <source>
        <dbReference type="ARBA" id="ARBA00003061"/>
    </source>
</evidence>
<evidence type="ECO:0000256" key="4">
    <source>
        <dbReference type="ARBA" id="ARBA00023157"/>
    </source>
</evidence>
<dbReference type="Pfam" id="PF00954">
    <property type="entry name" value="S_locus_glycop"/>
    <property type="match status" value="1"/>
</dbReference>
<keyword evidence="5" id="KW-0325">Glycoprotein</keyword>
<feature type="domain" description="EGF-like" evidence="11">
    <location>
        <begin position="284"/>
        <end position="321"/>
    </location>
</feature>
<evidence type="ECO:0000259" key="13">
    <source>
        <dbReference type="PROSITE" id="PS50948"/>
    </source>
</evidence>
<dbReference type="GO" id="GO:0004674">
    <property type="term" value="F:protein serine/threonine kinase activity"/>
    <property type="evidence" value="ECO:0007669"/>
    <property type="project" value="UniProtKB-EC"/>
</dbReference>
<feature type="domain" description="Apple" evidence="13">
    <location>
        <begin position="340"/>
        <end position="424"/>
    </location>
</feature>
<dbReference type="EC" id="2.7.11.1" evidence="2"/>
<dbReference type="Gene3D" id="2.90.10.10">
    <property type="entry name" value="Bulb-type lectin domain"/>
    <property type="match status" value="1"/>
</dbReference>
<dbReference type="InterPro" id="IPR035446">
    <property type="entry name" value="SLSG/EP1"/>
</dbReference>
<dbReference type="PIRSF" id="PIRSF002686">
    <property type="entry name" value="SLG"/>
    <property type="match status" value="1"/>
</dbReference>
<comment type="function">
    <text evidence="1">Involved in sporophytic self-incompatibility system (the inability of flowering plants to achieve self-fertilization).</text>
</comment>
<keyword evidence="9" id="KW-0472">Membrane</keyword>
<dbReference type="InParanoid" id="A0A251TV70"/>
<dbReference type="InterPro" id="IPR036426">
    <property type="entry name" value="Bulb-type_lectin_dom_sf"/>
</dbReference>
<sequence length="502" mass="55357">MKGLTIVLLFHLALCSMLTSSIAVDTFSPSEPIKDGDTILSSGGKFELGFFSPGNSKNRYLGIWYKNVSNGAVAWVANRDTSLNTTTGIVEVNSSGILQLVSVGNTNTTIWSSSVVSSKKIINPVAKLLDNGNLVIREGSRTLWQSFDYPGDTYLPGMKIGMDFITGIDRKWVSWKSLDDPSPGPYVLWMDTNGFPQVFEKRSSVLHTRFAPWNGVSIIDLPRLTGNLASVINDFVMNEKERYYIIEVAGSIVSKAYLNPDGDIKLMTWNDSTHTWQTIIAIVLNDSCAPYGLCGPYGTCNIRNQVPICSCMEGFAPRRPEEWNMANWTSGCVRRTPLDCGNKNGNGSVFNRVSGVKIPDTRSSWYNLSMKLDECKTECRRNCSCTAYANSDITNGGSGCLLWFGDLMDVRESDGTQDLYIRVALPESTSPTTPGSASNKKKTITIVIVSTSICLVLAVATLANCVRIKKKRDHMRRQGKANMLFILKSPSIRVVYILSRSN</sequence>
<reference evidence="15" key="2">
    <citation type="submission" date="2017-02" db="EMBL/GenBank/DDBJ databases">
        <title>Sunflower complete genome.</title>
        <authorList>
            <person name="Langlade N."/>
            <person name="Munos S."/>
        </authorList>
    </citation>
    <scope>NUCLEOTIDE SEQUENCE [LARGE SCALE GENOMIC DNA]</scope>
    <source>
        <tissue evidence="15">Leaves</tissue>
    </source>
</reference>
<evidence type="ECO:0000256" key="6">
    <source>
        <dbReference type="ARBA" id="ARBA00047899"/>
    </source>
</evidence>
<evidence type="ECO:0000256" key="9">
    <source>
        <dbReference type="SAM" id="Phobius"/>
    </source>
</evidence>
<evidence type="ECO:0000256" key="5">
    <source>
        <dbReference type="ARBA" id="ARBA00023180"/>
    </source>
</evidence>
<dbReference type="CDD" id="cd01098">
    <property type="entry name" value="PAN_AP_plant"/>
    <property type="match status" value="1"/>
</dbReference>
<keyword evidence="3 10" id="KW-0732">Signal</keyword>
<dbReference type="SMART" id="SM00108">
    <property type="entry name" value="B_lectin"/>
    <property type="match status" value="1"/>
</dbReference>
<reference evidence="14 16" key="1">
    <citation type="journal article" date="2017" name="Nature">
        <title>The sunflower genome provides insights into oil metabolism, flowering and Asterid evolution.</title>
        <authorList>
            <person name="Badouin H."/>
            <person name="Gouzy J."/>
            <person name="Grassa C.J."/>
            <person name="Murat F."/>
            <person name="Staton S.E."/>
            <person name="Cottret L."/>
            <person name="Lelandais-Briere C."/>
            <person name="Owens G.L."/>
            <person name="Carrere S."/>
            <person name="Mayjonade B."/>
            <person name="Legrand L."/>
            <person name="Gill N."/>
            <person name="Kane N.C."/>
            <person name="Bowers J.E."/>
            <person name="Hubner S."/>
            <person name="Bellec A."/>
            <person name="Berard A."/>
            <person name="Berges H."/>
            <person name="Blanchet N."/>
            <person name="Boniface M.C."/>
            <person name="Brunel D."/>
            <person name="Catrice O."/>
            <person name="Chaidir N."/>
            <person name="Claudel C."/>
            <person name="Donnadieu C."/>
            <person name="Faraut T."/>
            <person name="Fievet G."/>
            <person name="Helmstetter N."/>
            <person name="King M."/>
            <person name="Knapp S.J."/>
            <person name="Lai Z."/>
            <person name="Le Paslier M.C."/>
            <person name="Lippi Y."/>
            <person name="Lorenzon L."/>
            <person name="Mandel J.R."/>
            <person name="Marage G."/>
            <person name="Marchand G."/>
            <person name="Marquand E."/>
            <person name="Bret-Mestries E."/>
            <person name="Morien E."/>
            <person name="Nambeesan S."/>
            <person name="Nguyen T."/>
            <person name="Pegot-Espagnet P."/>
            <person name="Pouilly N."/>
            <person name="Raftis F."/>
            <person name="Sallet E."/>
            <person name="Schiex T."/>
            <person name="Thomas J."/>
            <person name="Vandecasteele C."/>
            <person name="Vares D."/>
            <person name="Vear F."/>
            <person name="Vautrin S."/>
            <person name="Crespi M."/>
            <person name="Mangin B."/>
            <person name="Burke J.M."/>
            <person name="Salse J."/>
            <person name="Munos S."/>
            <person name="Vincourt P."/>
            <person name="Rieseberg L.H."/>
            <person name="Langlade N.B."/>
        </authorList>
    </citation>
    <scope>NUCLEOTIDE SEQUENCE [LARGE SCALE GENOMIC DNA]</scope>
    <source>
        <strain evidence="16">cv. SF193</strain>
        <tissue evidence="14">Leaves</tissue>
    </source>
</reference>
<dbReference type="Pfam" id="PF08276">
    <property type="entry name" value="PAN_2"/>
    <property type="match status" value="1"/>
</dbReference>
<dbReference type="Pfam" id="PF01453">
    <property type="entry name" value="B_lectin"/>
    <property type="match status" value="1"/>
</dbReference>
<organism evidence="15 16">
    <name type="scientific">Helianthus annuus</name>
    <name type="common">Common sunflower</name>
    <dbReference type="NCBI Taxonomy" id="4232"/>
    <lineage>
        <taxon>Eukaryota</taxon>
        <taxon>Viridiplantae</taxon>
        <taxon>Streptophyta</taxon>
        <taxon>Embryophyta</taxon>
        <taxon>Tracheophyta</taxon>
        <taxon>Spermatophyta</taxon>
        <taxon>Magnoliopsida</taxon>
        <taxon>eudicotyledons</taxon>
        <taxon>Gunneridae</taxon>
        <taxon>Pentapetalae</taxon>
        <taxon>asterids</taxon>
        <taxon>campanulids</taxon>
        <taxon>Asterales</taxon>
        <taxon>Asteraceae</taxon>
        <taxon>Asteroideae</taxon>
        <taxon>Heliantheae alliance</taxon>
        <taxon>Heliantheae</taxon>
        <taxon>Helianthus</taxon>
    </lineage>
</organism>
<reference evidence="14" key="3">
    <citation type="submission" date="2020-06" db="EMBL/GenBank/DDBJ databases">
        <title>Helianthus annuus Genome sequencing and assembly Release 2.</title>
        <authorList>
            <person name="Gouzy J."/>
            <person name="Langlade N."/>
            <person name="Munos S."/>
        </authorList>
    </citation>
    <scope>NUCLEOTIDE SEQUENCE</scope>
    <source>
        <tissue evidence="14">Leaves</tissue>
    </source>
</reference>
<protein>
    <recommendedName>
        <fullName evidence="2">non-specific serine/threonine protein kinase</fullName>
        <ecNumber evidence="2">2.7.11.1</ecNumber>
    </recommendedName>
</protein>
<keyword evidence="4" id="KW-1015">Disulfide bond</keyword>
<evidence type="ECO:0000256" key="10">
    <source>
        <dbReference type="SAM" id="SignalP"/>
    </source>
</evidence>
<keyword evidence="8" id="KW-0245">EGF-like domain</keyword>
<feature type="domain" description="Bulb-type lectin" evidence="12">
    <location>
        <begin position="24"/>
        <end position="149"/>
    </location>
</feature>
<comment type="catalytic activity">
    <reaction evidence="7">
        <text>L-seryl-[protein] + ATP = O-phospho-L-seryl-[protein] + ADP + H(+)</text>
        <dbReference type="Rhea" id="RHEA:17989"/>
        <dbReference type="Rhea" id="RHEA-COMP:9863"/>
        <dbReference type="Rhea" id="RHEA-COMP:11604"/>
        <dbReference type="ChEBI" id="CHEBI:15378"/>
        <dbReference type="ChEBI" id="CHEBI:29999"/>
        <dbReference type="ChEBI" id="CHEBI:30616"/>
        <dbReference type="ChEBI" id="CHEBI:83421"/>
        <dbReference type="ChEBI" id="CHEBI:456216"/>
        <dbReference type="EC" id="2.7.11.1"/>
    </reaction>
</comment>
<dbReference type="PROSITE" id="PS50927">
    <property type="entry name" value="BULB_LECTIN"/>
    <property type="match status" value="1"/>
</dbReference>
<dbReference type="InterPro" id="IPR003609">
    <property type="entry name" value="Pan_app"/>
</dbReference>
<feature type="chain" id="PRO_5012490661" description="non-specific serine/threonine protein kinase" evidence="10">
    <location>
        <begin position="24"/>
        <end position="502"/>
    </location>
</feature>
<dbReference type="SMART" id="SM00473">
    <property type="entry name" value="PAN_AP"/>
    <property type="match status" value="1"/>
</dbReference>
<feature type="signal peptide" evidence="10">
    <location>
        <begin position="1"/>
        <end position="23"/>
    </location>
</feature>
<evidence type="ECO:0000259" key="12">
    <source>
        <dbReference type="PROSITE" id="PS50927"/>
    </source>
</evidence>
<dbReference type="SUPFAM" id="SSF51110">
    <property type="entry name" value="alpha-D-mannose-specific plant lectins"/>
    <property type="match status" value="1"/>
</dbReference>
<keyword evidence="9" id="KW-1133">Transmembrane helix</keyword>
<name>A0A251TV70_HELAN</name>
<evidence type="ECO:0000313" key="14">
    <source>
        <dbReference type="EMBL" id="KAF5790176.1"/>
    </source>
</evidence>
<gene>
    <name evidence="15" type="ORF">HannXRQ_Chr09g0249781</name>
    <name evidence="14" type="ORF">HanXRQr2_Chr09g0380041</name>
</gene>
<dbReference type="EMBL" id="MNCJ02000324">
    <property type="protein sequence ID" value="KAF5790176.1"/>
    <property type="molecule type" value="Genomic_DNA"/>
</dbReference>
<evidence type="ECO:0000256" key="2">
    <source>
        <dbReference type="ARBA" id="ARBA00012513"/>
    </source>
</evidence>
<dbReference type="OMA" id="VECEDKC"/>
<dbReference type="Gramene" id="mRNA:HanXRQr2_Chr09g0380041">
    <property type="protein sequence ID" value="mRNA:HanXRQr2_Chr09g0380041"/>
    <property type="gene ID" value="HanXRQr2_Chr09g0380041"/>
</dbReference>
<dbReference type="AlphaFoldDB" id="A0A251TV70"/>
<evidence type="ECO:0000256" key="3">
    <source>
        <dbReference type="ARBA" id="ARBA00022729"/>
    </source>
</evidence>
<dbReference type="PANTHER" id="PTHR32444">
    <property type="entry name" value="BULB-TYPE LECTIN DOMAIN-CONTAINING PROTEIN"/>
    <property type="match status" value="1"/>
</dbReference>
<evidence type="ECO:0000256" key="7">
    <source>
        <dbReference type="ARBA" id="ARBA00048679"/>
    </source>
</evidence>
<evidence type="ECO:0000259" key="11">
    <source>
        <dbReference type="PROSITE" id="PS50026"/>
    </source>
</evidence>
<dbReference type="InterPro" id="IPR000858">
    <property type="entry name" value="S_locus_glycoprot_dom"/>
</dbReference>
<dbReference type="PROSITE" id="PS50026">
    <property type="entry name" value="EGF_3"/>
    <property type="match status" value="1"/>
</dbReference>
<dbReference type="PROSITE" id="PS50948">
    <property type="entry name" value="PAN"/>
    <property type="match status" value="1"/>
</dbReference>
<dbReference type="InterPro" id="IPR001480">
    <property type="entry name" value="Bulb-type_lectin_dom"/>
</dbReference>
<proteinExistence type="predicted"/>
<dbReference type="CDD" id="cd00028">
    <property type="entry name" value="B_lectin"/>
    <property type="match status" value="1"/>
</dbReference>